<dbReference type="InterPro" id="IPR049458">
    <property type="entry name" value="EpsG-like"/>
</dbReference>
<feature type="transmembrane region" description="Helical" evidence="1">
    <location>
        <begin position="232"/>
        <end position="253"/>
    </location>
</feature>
<protein>
    <submittedName>
        <fullName evidence="2">EpsG family protein</fullName>
    </submittedName>
</protein>
<feature type="transmembrane region" description="Helical" evidence="1">
    <location>
        <begin position="126"/>
        <end position="146"/>
    </location>
</feature>
<dbReference type="STRING" id="592050.SAMN05421875_10628"/>
<dbReference type="Proteomes" id="UP000199002">
    <property type="component" value="Unassembled WGS sequence"/>
</dbReference>
<reference evidence="3" key="1">
    <citation type="submission" date="2016-10" db="EMBL/GenBank/DDBJ databases">
        <authorList>
            <person name="Varghese N."/>
            <person name="Submissions S."/>
        </authorList>
    </citation>
    <scope>NUCLEOTIDE SEQUENCE [LARGE SCALE GENOMIC DNA]</scope>
    <source>
        <strain evidence="3">DSM 25157</strain>
    </source>
</reference>
<feature type="transmembrane region" description="Helical" evidence="1">
    <location>
        <begin position="98"/>
        <end position="114"/>
    </location>
</feature>
<dbReference type="Pfam" id="PF14897">
    <property type="entry name" value="EpsG"/>
    <property type="match status" value="1"/>
</dbReference>
<feature type="transmembrane region" description="Helical" evidence="1">
    <location>
        <begin position="58"/>
        <end position="86"/>
    </location>
</feature>
<gene>
    <name evidence="2" type="ORF">SAMN05421875_10628</name>
</gene>
<name>A0A1H3YRU1_9BURK</name>
<dbReference type="AlphaFoldDB" id="A0A1H3YRU1"/>
<keyword evidence="3" id="KW-1185">Reference proteome</keyword>
<feature type="transmembrane region" description="Helical" evidence="1">
    <location>
        <begin position="36"/>
        <end position="52"/>
    </location>
</feature>
<proteinExistence type="predicted"/>
<dbReference type="EMBL" id="FNQJ01000006">
    <property type="protein sequence ID" value="SEA14255.1"/>
    <property type="molecule type" value="Genomic_DNA"/>
</dbReference>
<feature type="transmembrane region" description="Helical" evidence="1">
    <location>
        <begin position="153"/>
        <end position="176"/>
    </location>
</feature>
<evidence type="ECO:0000313" key="3">
    <source>
        <dbReference type="Proteomes" id="UP000199002"/>
    </source>
</evidence>
<accession>A0A1H3YRU1</accession>
<keyword evidence="1" id="KW-1133">Transmembrane helix</keyword>
<organism evidence="2 3">
    <name type="scientific">Acidovorax soli</name>
    <dbReference type="NCBI Taxonomy" id="592050"/>
    <lineage>
        <taxon>Bacteria</taxon>
        <taxon>Pseudomonadati</taxon>
        <taxon>Pseudomonadota</taxon>
        <taxon>Betaproteobacteria</taxon>
        <taxon>Burkholderiales</taxon>
        <taxon>Comamonadaceae</taxon>
        <taxon>Acidovorax</taxon>
    </lineage>
</organism>
<sequence length="327" mass="37671">MDYGVDYDEYRKIFEDVPCLNEFFGSDALTDIHGEYFFLLLCSVLKSIGLSFEGFSLVFALLSVFITVYAFNKFGWGVTVAVLLYFSHNYFLKEMGQIRNGLSSAILLMAFYYLKNFENKKYFFSVVLASLIHSAALVFLLAHFIIKRSFYSLFALLAFAFVLGFVGWLDMALGLVGQYLPERLSDYIGTDYYSNIGLSNPQTVKQMAFCILFFLIFDEFSKNKKISNDMAVVSLGYTVKIYMASVFFLLIFVEFDLLARRMASYFAIVEPIIMAQCLYLFAAIGERRRYFLLMAFVFLYATVSIFFNVSFREGFDGVYKNWMLEGV</sequence>
<evidence type="ECO:0000313" key="2">
    <source>
        <dbReference type="EMBL" id="SEA14255.1"/>
    </source>
</evidence>
<feature type="transmembrane region" description="Helical" evidence="1">
    <location>
        <begin position="291"/>
        <end position="311"/>
    </location>
</feature>
<feature type="transmembrane region" description="Helical" evidence="1">
    <location>
        <begin position="265"/>
        <end position="284"/>
    </location>
</feature>
<evidence type="ECO:0000256" key="1">
    <source>
        <dbReference type="SAM" id="Phobius"/>
    </source>
</evidence>
<keyword evidence="1" id="KW-0472">Membrane</keyword>
<keyword evidence="1" id="KW-0812">Transmembrane</keyword>